<name>A0A9P8KAE7_AURME</name>
<dbReference type="InterPro" id="IPR022966">
    <property type="entry name" value="RNase_II/R_CS"/>
</dbReference>
<comment type="subcellular location">
    <subcellularLocation>
        <location evidence="2">Cytoplasm</location>
    </subcellularLocation>
    <subcellularLocation>
        <location evidence="3">Nucleus</location>
        <location evidence="3">Nucleolus</location>
    </subcellularLocation>
</comment>
<comment type="cofactor">
    <cofactor evidence="1">
        <name>Mg(2+)</name>
        <dbReference type="ChEBI" id="CHEBI:18420"/>
    </cofactor>
</comment>
<evidence type="ECO:0000256" key="11">
    <source>
        <dbReference type="ARBA" id="ARBA00022839"/>
    </source>
</evidence>
<dbReference type="FunFam" id="2.40.50.690:FF:000005">
    <property type="entry name" value="Exosome complex exonuclease dis3"/>
    <property type="match status" value="1"/>
</dbReference>
<dbReference type="InterPro" id="IPR041505">
    <property type="entry name" value="Dis3_CSD2"/>
</dbReference>
<dbReference type="Gene3D" id="2.40.50.140">
    <property type="entry name" value="Nucleic acid-binding proteins"/>
    <property type="match status" value="1"/>
</dbReference>
<dbReference type="PANTHER" id="PTHR23355">
    <property type="entry name" value="RIBONUCLEASE"/>
    <property type="match status" value="1"/>
</dbReference>
<dbReference type="GO" id="GO:0000177">
    <property type="term" value="C:cytoplasmic exosome (RNase complex)"/>
    <property type="evidence" value="ECO:0007669"/>
    <property type="project" value="TreeGrafter"/>
</dbReference>
<keyword evidence="7" id="KW-0540">Nuclease</keyword>
<dbReference type="InterPro" id="IPR029060">
    <property type="entry name" value="PIN-like_dom_sf"/>
</dbReference>
<keyword evidence="12" id="KW-0694">RNA-binding</keyword>
<feature type="domain" description="S1 motif" evidence="17">
    <location>
        <begin position="892"/>
        <end position="987"/>
    </location>
</feature>
<evidence type="ECO:0000256" key="16">
    <source>
        <dbReference type="RuleBase" id="RU003901"/>
    </source>
</evidence>
<evidence type="ECO:0000256" key="8">
    <source>
        <dbReference type="ARBA" id="ARBA00022759"/>
    </source>
</evidence>
<dbReference type="InterPro" id="IPR012340">
    <property type="entry name" value="NA-bd_OB-fold"/>
</dbReference>
<dbReference type="Pfam" id="PF17215">
    <property type="entry name" value="Rrp44_S1"/>
    <property type="match status" value="1"/>
</dbReference>
<evidence type="ECO:0000256" key="2">
    <source>
        <dbReference type="ARBA" id="ARBA00004496"/>
    </source>
</evidence>
<keyword evidence="11" id="KW-0269">Exonuclease</keyword>
<dbReference type="FunFam" id="2.40.50.700:FF:000001">
    <property type="entry name" value="Exosome complex exonuclease exoribonuclease (Rrp44)"/>
    <property type="match status" value="1"/>
</dbReference>
<evidence type="ECO:0000259" key="17">
    <source>
        <dbReference type="PROSITE" id="PS50126"/>
    </source>
</evidence>
<keyword evidence="9" id="KW-0378">Hydrolase</keyword>
<evidence type="ECO:0000256" key="14">
    <source>
        <dbReference type="ARBA" id="ARBA00077930"/>
    </source>
</evidence>
<dbReference type="Pfam" id="PF00773">
    <property type="entry name" value="RNB"/>
    <property type="match status" value="1"/>
</dbReference>
<dbReference type="InterPro" id="IPR003029">
    <property type="entry name" value="S1_domain"/>
</dbReference>
<dbReference type="PROSITE" id="PS50126">
    <property type="entry name" value="S1"/>
    <property type="match status" value="1"/>
</dbReference>
<evidence type="ECO:0000256" key="1">
    <source>
        <dbReference type="ARBA" id="ARBA00001946"/>
    </source>
</evidence>
<dbReference type="Gene3D" id="2.40.50.700">
    <property type="match status" value="1"/>
</dbReference>
<dbReference type="Pfam" id="PF13638">
    <property type="entry name" value="PIN_4"/>
    <property type="match status" value="1"/>
</dbReference>
<dbReference type="InterPro" id="IPR033770">
    <property type="entry name" value="RRP44_S1"/>
</dbReference>
<evidence type="ECO:0000313" key="18">
    <source>
        <dbReference type="EMBL" id="KAH0232194.1"/>
    </source>
</evidence>
<evidence type="ECO:0000256" key="6">
    <source>
        <dbReference type="ARBA" id="ARBA00022552"/>
    </source>
</evidence>
<protein>
    <recommendedName>
        <fullName evidence="15">Chromosome disjunction protein 3</fullName>
    </recommendedName>
    <alternativeName>
        <fullName evidence="14">Ribosomal RNA-processing protein 44</fullName>
    </alternativeName>
</protein>
<dbReference type="GO" id="GO:0006364">
    <property type="term" value="P:rRNA processing"/>
    <property type="evidence" value="ECO:0007669"/>
    <property type="project" value="UniProtKB-KW"/>
</dbReference>
<feature type="non-terminal residue" evidence="18">
    <location>
        <position position="987"/>
    </location>
</feature>
<dbReference type="EMBL" id="JAHFYH010000005">
    <property type="protein sequence ID" value="KAH0232194.1"/>
    <property type="molecule type" value="Genomic_DNA"/>
</dbReference>
<evidence type="ECO:0000256" key="9">
    <source>
        <dbReference type="ARBA" id="ARBA00022801"/>
    </source>
</evidence>
<comment type="caution">
    <text evidence="18">The sequence shown here is derived from an EMBL/GenBank/DDBJ whole genome shotgun (WGS) entry which is preliminary data.</text>
</comment>
<dbReference type="InterPro" id="IPR002716">
    <property type="entry name" value="PIN_dom"/>
</dbReference>
<dbReference type="InterPro" id="IPR033771">
    <property type="entry name" value="Rrp44_CSD1"/>
</dbReference>
<dbReference type="InterPro" id="IPR050180">
    <property type="entry name" value="RNR_Ribonuclease"/>
</dbReference>
<dbReference type="InterPro" id="IPR001900">
    <property type="entry name" value="RNase_II/R"/>
</dbReference>
<keyword evidence="13" id="KW-0539">Nucleus</keyword>
<dbReference type="GO" id="GO:0000175">
    <property type="term" value="F:3'-5'-RNA exonuclease activity"/>
    <property type="evidence" value="ECO:0007669"/>
    <property type="project" value="TreeGrafter"/>
</dbReference>
<dbReference type="Proteomes" id="UP000767238">
    <property type="component" value="Unassembled WGS sequence"/>
</dbReference>
<dbReference type="GO" id="GO:0071034">
    <property type="term" value="P:CUT catabolic process"/>
    <property type="evidence" value="ECO:0007669"/>
    <property type="project" value="UniProtKB-ARBA"/>
</dbReference>
<dbReference type="Gene3D" id="3.40.50.1010">
    <property type="entry name" value="5'-nuclease"/>
    <property type="match status" value="1"/>
</dbReference>
<dbReference type="SUPFAM" id="SSF50249">
    <property type="entry name" value="Nucleic acid-binding proteins"/>
    <property type="match status" value="3"/>
</dbReference>
<evidence type="ECO:0000313" key="19">
    <source>
        <dbReference type="Proteomes" id="UP000767238"/>
    </source>
</evidence>
<evidence type="ECO:0000256" key="7">
    <source>
        <dbReference type="ARBA" id="ARBA00022722"/>
    </source>
</evidence>
<dbReference type="SMART" id="SM00955">
    <property type="entry name" value="RNB"/>
    <property type="match status" value="1"/>
</dbReference>
<proteinExistence type="inferred from homology"/>
<evidence type="ECO:0000256" key="10">
    <source>
        <dbReference type="ARBA" id="ARBA00022835"/>
    </source>
</evidence>
<dbReference type="GO" id="GO:0005730">
    <property type="term" value="C:nucleolus"/>
    <property type="evidence" value="ECO:0007669"/>
    <property type="project" value="UniProtKB-SubCell"/>
</dbReference>
<evidence type="ECO:0000256" key="12">
    <source>
        <dbReference type="ARBA" id="ARBA00022884"/>
    </source>
</evidence>
<dbReference type="CDD" id="cd09862">
    <property type="entry name" value="PIN_Rrp44-like"/>
    <property type="match status" value="1"/>
</dbReference>
<reference evidence="18" key="1">
    <citation type="journal article" date="2021" name="J Fungi (Basel)">
        <title>Virulence traits and population genomics of the black yeast Aureobasidium melanogenum.</title>
        <authorList>
            <person name="Cernosa A."/>
            <person name="Sun X."/>
            <person name="Gostincar C."/>
            <person name="Fang C."/>
            <person name="Gunde-Cimerman N."/>
            <person name="Song Z."/>
        </authorList>
    </citation>
    <scope>NUCLEOTIDE SEQUENCE</scope>
    <source>
        <strain evidence="18">EXF-8016</strain>
    </source>
</reference>
<evidence type="ECO:0000256" key="4">
    <source>
        <dbReference type="ARBA" id="ARBA00005785"/>
    </source>
</evidence>
<dbReference type="GO" id="GO:0000176">
    <property type="term" value="C:nuclear exosome (RNase complex)"/>
    <property type="evidence" value="ECO:0007669"/>
    <property type="project" value="UniProtKB-ARBA"/>
</dbReference>
<keyword evidence="5" id="KW-0963">Cytoplasm</keyword>
<reference evidence="18" key="2">
    <citation type="submission" date="2021-08" db="EMBL/GenBank/DDBJ databases">
        <authorList>
            <person name="Gostincar C."/>
            <person name="Sun X."/>
            <person name="Song Z."/>
            <person name="Gunde-Cimerman N."/>
        </authorList>
    </citation>
    <scope>NUCLEOTIDE SEQUENCE</scope>
    <source>
        <strain evidence="18">EXF-8016</strain>
    </source>
</reference>
<keyword evidence="6" id="KW-0698">rRNA processing</keyword>
<dbReference type="GO" id="GO:0016075">
    <property type="term" value="P:rRNA catabolic process"/>
    <property type="evidence" value="ECO:0007669"/>
    <property type="project" value="TreeGrafter"/>
</dbReference>
<dbReference type="AlphaFoldDB" id="A0A9P8KAE7"/>
<organism evidence="18 19">
    <name type="scientific">Aureobasidium melanogenum</name>
    <name type="common">Aureobasidium pullulans var. melanogenum</name>
    <dbReference type="NCBI Taxonomy" id="46634"/>
    <lineage>
        <taxon>Eukaryota</taxon>
        <taxon>Fungi</taxon>
        <taxon>Dikarya</taxon>
        <taxon>Ascomycota</taxon>
        <taxon>Pezizomycotina</taxon>
        <taxon>Dothideomycetes</taxon>
        <taxon>Dothideomycetidae</taxon>
        <taxon>Dothideales</taxon>
        <taxon>Saccotheciaceae</taxon>
        <taxon>Aureobasidium</taxon>
    </lineage>
</organism>
<dbReference type="FunFam" id="3.40.50.1010:FF:000010">
    <property type="entry name" value="Exosome complex exonuclease DIS3"/>
    <property type="match status" value="1"/>
</dbReference>
<dbReference type="OrthoDB" id="372421at2759"/>
<keyword evidence="8" id="KW-0255">Endonuclease</keyword>
<dbReference type="SUPFAM" id="SSF88723">
    <property type="entry name" value="PIN domain-like"/>
    <property type="match status" value="1"/>
</dbReference>
<evidence type="ECO:0000256" key="3">
    <source>
        <dbReference type="ARBA" id="ARBA00004604"/>
    </source>
</evidence>
<evidence type="ECO:0000256" key="13">
    <source>
        <dbReference type="ARBA" id="ARBA00023242"/>
    </source>
</evidence>
<evidence type="ECO:0000256" key="5">
    <source>
        <dbReference type="ARBA" id="ARBA00022490"/>
    </source>
</evidence>
<dbReference type="GO" id="GO:0071031">
    <property type="term" value="P:nuclear mRNA surveillance of mRNA 3'-end processing"/>
    <property type="evidence" value="ECO:0007669"/>
    <property type="project" value="TreeGrafter"/>
</dbReference>
<sequence>MTSLKRSYAADSAAQNLSSKVYIRSTKSGKVQKIVRELYLREDIPCSSRLCAHCLEIAPTDYHNKVAPFVLSETPAGTKSFPNGHYIIPDTNAFLTGMDLFELETAFHDVIVLQTVLEEVKNRSLPLYHRLISLTKNDGKRFYVFFNDFRLQTYVVRDDKETINDRNDRAVRRAVKWYADHLDEAVSKRKSVRCPSVIMISDDRDNLRKAKNDGITGLSLRDYVSGLDDSERLLDMVSSGQEQRVGKQTKGEMLYPDYFSVSKMITGVKAGTMHQGTFNVSPYNYLEGSVFVPAFDKPLLIIGRENSNRAISGDIVVVEVLPKDQWKAPSSKILEEEVVNKNDNADADEGEAVITQQEKRALQEEVKKTHGKSAEGRPQPTARVVGIIKRNWRQYVGHVDKDSVKSSTKQSRAQQTVFLIPMDKRIPKIRIRTRQAGDLLGKRLLVTIDAWDRESRYPVGHFVRSLGELETKGAETEALLLEWDVQYRPFPKTVLDCLPAEGHDWKVPEDKSDPGWNKRRDLRDLLICSIDPPGCVDIDDALHARTLPNGNIEVGVHIADVSNFVKPNNAMDQEASLRGTTVYLVDKRIDMLPMLLGTDLCSLKPYVERFAFSVIWELTPDADIVRADYTKSVIKSREAFAYEQAQIRVDDQSQQDDLTKGIRMLMMLSKKLKKKRMDAGALNLASPEVRVQTESETADPADVQTKQHLDTMSLVEEFMLLANTSVAARIYEAYPQTALLRRHAAPPKTNFEELSNQLRVKRGMELRTDSSKALADSLDTCVDPSEPFFNTLVRIMATRCMMSAEYFCSGTQAYPEFRHYGLASEIYTHFTSPIRRYADLEAHRQLAAAIDYEPLDASLLSKAKLEGVCKNINVRHRNAQMAGRASVEYYVGQALKGRVVDEDGFVMRVFSNGIVVFVPRFGIEGLIRLRDLATPEPESEFDTENYVLKIKGEGIDRSVELFEKVKVRISDEAEESTGKRKVKLSLL</sequence>
<dbReference type="GO" id="GO:0003723">
    <property type="term" value="F:RNA binding"/>
    <property type="evidence" value="ECO:0007669"/>
    <property type="project" value="UniProtKB-KW"/>
</dbReference>
<accession>A0A9P8KAE7</accession>
<keyword evidence="10" id="KW-0271">Exosome</keyword>
<dbReference type="Pfam" id="PF17849">
    <property type="entry name" value="OB_Dis3"/>
    <property type="match status" value="1"/>
</dbReference>
<dbReference type="SMART" id="SM00670">
    <property type="entry name" value="PINc"/>
    <property type="match status" value="1"/>
</dbReference>
<dbReference type="PROSITE" id="PS01175">
    <property type="entry name" value="RIBONUCLEASE_II"/>
    <property type="match status" value="1"/>
</dbReference>
<evidence type="ECO:0000256" key="15">
    <source>
        <dbReference type="ARBA" id="ARBA00081547"/>
    </source>
</evidence>
<comment type="similarity">
    <text evidence="4 16">Belongs to the RNR ribonuclease family.</text>
</comment>
<gene>
    <name evidence="18" type="ORF">KCV03_g1367</name>
</gene>
<dbReference type="GO" id="GO:0004519">
    <property type="term" value="F:endonuclease activity"/>
    <property type="evidence" value="ECO:0007669"/>
    <property type="project" value="UniProtKB-KW"/>
</dbReference>
<dbReference type="Pfam" id="PF17216">
    <property type="entry name" value="Rrp44_CSD1"/>
    <property type="match status" value="1"/>
</dbReference>
<dbReference type="Gene3D" id="2.40.50.690">
    <property type="match status" value="1"/>
</dbReference>
<dbReference type="PANTHER" id="PTHR23355:SF35">
    <property type="entry name" value="EXOSOME COMPLEX EXONUCLEASE RRP44"/>
    <property type="match status" value="1"/>
</dbReference>